<dbReference type="InterPro" id="IPR006342">
    <property type="entry name" value="FkbM_mtfrase"/>
</dbReference>
<proteinExistence type="predicted"/>
<name>A0A916TN78_9HYPH</name>
<dbReference type="PANTHER" id="PTHR34203:SF15">
    <property type="entry name" value="SLL1173 PROTEIN"/>
    <property type="match status" value="1"/>
</dbReference>
<reference evidence="2" key="1">
    <citation type="journal article" date="2014" name="Int. J. Syst. Evol. Microbiol.">
        <title>Complete genome sequence of Corynebacterium casei LMG S-19264T (=DSM 44701T), isolated from a smear-ripened cheese.</title>
        <authorList>
            <consortium name="US DOE Joint Genome Institute (JGI-PGF)"/>
            <person name="Walter F."/>
            <person name="Albersmeier A."/>
            <person name="Kalinowski J."/>
            <person name="Ruckert C."/>
        </authorList>
    </citation>
    <scope>NUCLEOTIDE SEQUENCE</scope>
    <source>
        <strain evidence="2">CGMCC 1.12426</strain>
    </source>
</reference>
<dbReference type="PANTHER" id="PTHR34203">
    <property type="entry name" value="METHYLTRANSFERASE, FKBM FAMILY PROTEIN"/>
    <property type="match status" value="1"/>
</dbReference>
<dbReference type="InterPro" id="IPR029063">
    <property type="entry name" value="SAM-dependent_MTases_sf"/>
</dbReference>
<comment type="caution">
    <text evidence="2">The sequence shown here is derived from an EMBL/GenBank/DDBJ whole genome shotgun (WGS) entry which is preliminary data.</text>
</comment>
<feature type="domain" description="Methyltransferase FkbM" evidence="1">
    <location>
        <begin position="86"/>
        <end position="249"/>
    </location>
</feature>
<dbReference type="Pfam" id="PF05050">
    <property type="entry name" value="Methyltransf_21"/>
    <property type="match status" value="1"/>
</dbReference>
<keyword evidence="3" id="KW-1185">Reference proteome</keyword>
<organism evidence="2 3">
    <name type="scientific">Roseibium aquae</name>
    <dbReference type="NCBI Taxonomy" id="1323746"/>
    <lineage>
        <taxon>Bacteria</taxon>
        <taxon>Pseudomonadati</taxon>
        <taxon>Pseudomonadota</taxon>
        <taxon>Alphaproteobacteria</taxon>
        <taxon>Hyphomicrobiales</taxon>
        <taxon>Stappiaceae</taxon>
        <taxon>Roseibium</taxon>
    </lineage>
</organism>
<evidence type="ECO:0000313" key="3">
    <source>
        <dbReference type="Proteomes" id="UP000605148"/>
    </source>
</evidence>
<dbReference type="NCBIfam" id="TIGR01444">
    <property type="entry name" value="fkbM_fam"/>
    <property type="match status" value="1"/>
</dbReference>
<dbReference type="Proteomes" id="UP000605148">
    <property type="component" value="Unassembled WGS sequence"/>
</dbReference>
<dbReference type="AlphaFoldDB" id="A0A916TN78"/>
<accession>A0A916TN78</accession>
<reference evidence="2" key="2">
    <citation type="submission" date="2020-09" db="EMBL/GenBank/DDBJ databases">
        <authorList>
            <person name="Sun Q."/>
            <person name="Zhou Y."/>
        </authorList>
    </citation>
    <scope>NUCLEOTIDE SEQUENCE</scope>
    <source>
        <strain evidence="2">CGMCC 1.12426</strain>
    </source>
</reference>
<evidence type="ECO:0000259" key="1">
    <source>
        <dbReference type="Pfam" id="PF05050"/>
    </source>
</evidence>
<sequence>MRLKFWDDTFLGLKKSFASLGFFRRVLFPIARQLDFRFTWKHDITGRPFSLLTWSHKGYWFYGADREKDEIDGFRRHIAEGDRVLEIGGHIGYVTQVFEDLVGENGQVCVVEPTLQSRLFLERNVGKKTRVLPYAVSNASGTVTLYTERFGGFTNSIVREFIEESVTTLNESQSANRHDIEGVRVEAITLDALCEGQDFQPDFLKIDIEGAELLALQGGSKMLGKLKAAMIEISRDAEETMALMQGLGFAAYRPDGSALKPGETVLGNVFFVRETLIRTQ</sequence>
<dbReference type="EMBL" id="BMFA01000013">
    <property type="protein sequence ID" value="GGB60208.1"/>
    <property type="molecule type" value="Genomic_DNA"/>
</dbReference>
<dbReference type="Gene3D" id="3.40.50.150">
    <property type="entry name" value="Vaccinia Virus protein VP39"/>
    <property type="match status" value="1"/>
</dbReference>
<protein>
    <recommendedName>
        <fullName evidence="1">Methyltransferase FkbM domain-containing protein</fullName>
    </recommendedName>
</protein>
<gene>
    <name evidence="2" type="ORF">GCM10011316_35300</name>
</gene>
<dbReference type="RefSeq" id="WP_172972155.1">
    <property type="nucleotide sequence ID" value="NZ_BMFA01000013.1"/>
</dbReference>
<evidence type="ECO:0000313" key="2">
    <source>
        <dbReference type="EMBL" id="GGB60208.1"/>
    </source>
</evidence>
<dbReference type="InterPro" id="IPR052514">
    <property type="entry name" value="SAM-dependent_MTase"/>
</dbReference>
<dbReference type="SUPFAM" id="SSF53335">
    <property type="entry name" value="S-adenosyl-L-methionine-dependent methyltransferases"/>
    <property type="match status" value="1"/>
</dbReference>